<keyword evidence="4 7" id="KW-0255">Endonuclease</keyword>
<feature type="binding site" evidence="7">
    <location>
        <position position="147"/>
    </location>
    <ligand>
        <name>Zn(2+)</name>
        <dbReference type="ChEBI" id="CHEBI:29105"/>
        <note>catalytic</note>
    </ligand>
</feature>
<accession>A0A517PFP2</accession>
<feature type="region of interest" description="Disordered" evidence="8">
    <location>
        <begin position="173"/>
        <end position="193"/>
    </location>
</feature>
<dbReference type="KEGG" id="acaf:CA12_43220"/>
<dbReference type="SUPFAM" id="SSF55486">
    <property type="entry name" value="Metalloproteases ('zincins'), catalytic domain"/>
    <property type="match status" value="1"/>
</dbReference>
<evidence type="ECO:0000313" key="10">
    <source>
        <dbReference type="Proteomes" id="UP000318741"/>
    </source>
</evidence>
<keyword evidence="6 7" id="KW-0862">Zinc</keyword>
<feature type="compositionally biased region" description="Gly residues" evidence="8">
    <location>
        <begin position="176"/>
        <end position="193"/>
    </location>
</feature>
<keyword evidence="10" id="KW-1185">Reference proteome</keyword>
<comment type="similarity">
    <text evidence="1 7">Belongs to the endoribonuclease YbeY family.</text>
</comment>
<dbReference type="PANTHER" id="PTHR46986:SF1">
    <property type="entry name" value="ENDORIBONUCLEASE YBEY, CHLOROPLASTIC"/>
    <property type="match status" value="1"/>
</dbReference>
<keyword evidence="7" id="KW-0963">Cytoplasm</keyword>
<dbReference type="EMBL" id="CP036265">
    <property type="protein sequence ID" value="QDT18181.1"/>
    <property type="molecule type" value="Genomic_DNA"/>
</dbReference>
<evidence type="ECO:0000256" key="1">
    <source>
        <dbReference type="ARBA" id="ARBA00010875"/>
    </source>
</evidence>
<evidence type="ECO:0000256" key="3">
    <source>
        <dbReference type="ARBA" id="ARBA00022723"/>
    </source>
</evidence>
<dbReference type="GO" id="GO:0008270">
    <property type="term" value="F:zinc ion binding"/>
    <property type="evidence" value="ECO:0007669"/>
    <property type="project" value="UniProtKB-UniRule"/>
</dbReference>
<comment type="function">
    <text evidence="7">Single strand-specific metallo-endoribonuclease involved in late-stage 70S ribosome quality control and in maturation of the 3' terminus of the 16S rRNA.</text>
</comment>
<gene>
    <name evidence="7 9" type="primary">ybeY</name>
    <name evidence="9" type="ORF">CA12_43220</name>
</gene>
<evidence type="ECO:0000256" key="6">
    <source>
        <dbReference type="ARBA" id="ARBA00022833"/>
    </source>
</evidence>
<sequence>MGGPGDDAGHGPALGDGDELAGETLLAVEVDETVPHADRLAAAAVAALKVGGAVAAQLELAVVHDAEMHALNVRWLKHDYTTDVLSFPLGGAGTPGDPLSGQVIVNPDYAFREAAGHAWPPHELSADLRELMLYVAHGTLHVCGFDDQTDAQLSEMRAAEAAALAACDVAVPPGHGSPGGDGGSGVSEGQRSG</sequence>
<reference evidence="9 10" key="1">
    <citation type="submission" date="2019-02" db="EMBL/GenBank/DDBJ databases">
        <title>Deep-cultivation of Planctomycetes and their phenomic and genomic characterization uncovers novel biology.</title>
        <authorList>
            <person name="Wiegand S."/>
            <person name="Jogler M."/>
            <person name="Boedeker C."/>
            <person name="Pinto D."/>
            <person name="Vollmers J."/>
            <person name="Rivas-Marin E."/>
            <person name="Kohn T."/>
            <person name="Peeters S.H."/>
            <person name="Heuer A."/>
            <person name="Rast P."/>
            <person name="Oberbeckmann S."/>
            <person name="Bunk B."/>
            <person name="Jeske O."/>
            <person name="Meyerdierks A."/>
            <person name="Storesund J.E."/>
            <person name="Kallscheuer N."/>
            <person name="Luecker S."/>
            <person name="Lage O.M."/>
            <person name="Pohl T."/>
            <person name="Merkel B.J."/>
            <person name="Hornburger P."/>
            <person name="Mueller R.-W."/>
            <person name="Bruemmer F."/>
            <person name="Labrenz M."/>
            <person name="Spormann A.M."/>
            <person name="Op den Camp H."/>
            <person name="Overmann J."/>
            <person name="Amann R."/>
            <person name="Jetten M.S.M."/>
            <person name="Mascher T."/>
            <person name="Medema M.H."/>
            <person name="Devos D.P."/>
            <person name="Kaster A.-K."/>
            <person name="Ovreas L."/>
            <person name="Rohde M."/>
            <person name="Galperin M.Y."/>
            <person name="Jogler C."/>
        </authorList>
    </citation>
    <scope>NUCLEOTIDE SEQUENCE [LARGE SCALE GENOMIC DNA]</scope>
    <source>
        <strain evidence="9 10">CA12</strain>
    </source>
</reference>
<proteinExistence type="inferred from homology"/>
<dbReference type="NCBIfam" id="TIGR00043">
    <property type="entry name" value="rRNA maturation RNase YbeY"/>
    <property type="match status" value="1"/>
</dbReference>
<dbReference type="PANTHER" id="PTHR46986">
    <property type="entry name" value="ENDORIBONUCLEASE YBEY, CHLOROPLASTIC"/>
    <property type="match status" value="1"/>
</dbReference>
<dbReference type="AlphaFoldDB" id="A0A517PFP2"/>
<dbReference type="Pfam" id="PF02130">
    <property type="entry name" value="YbeY"/>
    <property type="match status" value="1"/>
</dbReference>
<comment type="subcellular location">
    <subcellularLocation>
        <location evidence="7">Cytoplasm</location>
    </subcellularLocation>
</comment>
<dbReference type="InterPro" id="IPR023091">
    <property type="entry name" value="MetalPrtase_cat_dom_sf_prd"/>
</dbReference>
<dbReference type="GO" id="GO:0004521">
    <property type="term" value="F:RNA endonuclease activity"/>
    <property type="evidence" value="ECO:0007669"/>
    <property type="project" value="UniProtKB-UniRule"/>
</dbReference>
<dbReference type="HAMAP" id="MF_00009">
    <property type="entry name" value="Endoribonucl_YbeY"/>
    <property type="match status" value="1"/>
</dbReference>
<keyword evidence="2 7" id="KW-0540">Nuclease</keyword>
<dbReference type="Gene3D" id="3.40.390.30">
    <property type="entry name" value="Metalloproteases ('zincins'), catalytic domain"/>
    <property type="match status" value="1"/>
</dbReference>
<dbReference type="InterPro" id="IPR002036">
    <property type="entry name" value="YbeY"/>
</dbReference>
<dbReference type="GO" id="GO:0006364">
    <property type="term" value="P:rRNA processing"/>
    <property type="evidence" value="ECO:0007669"/>
    <property type="project" value="UniProtKB-UniRule"/>
</dbReference>
<comment type="cofactor">
    <cofactor evidence="7">
        <name>Zn(2+)</name>
        <dbReference type="ChEBI" id="CHEBI:29105"/>
    </cofactor>
    <text evidence="7">Binds 1 zinc ion.</text>
</comment>
<keyword evidence="5 7" id="KW-0378">Hydrolase</keyword>
<evidence type="ECO:0000256" key="7">
    <source>
        <dbReference type="HAMAP-Rule" id="MF_00009"/>
    </source>
</evidence>
<evidence type="ECO:0000256" key="4">
    <source>
        <dbReference type="ARBA" id="ARBA00022759"/>
    </source>
</evidence>
<dbReference type="OrthoDB" id="9807740at2"/>
<keyword evidence="3 7" id="KW-0479">Metal-binding</keyword>
<keyword evidence="7" id="KW-0698">rRNA processing</keyword>
<feature type="binding site" evidence="7">
    <location>
        <position position="137"/>
    </location>
    <ligand>
        <name>Zn(2+)</name>
        <dbReference type="ChEBI" id="CHEBI:29105"/>
        <note>catalytic</note>
    </ligand>
</feature>
<name>A0A517PFP2_9PLAN</name>
<evidence type="ECO:0000256" key="2">
    <source>
        <dbReference type="ARBA" id="ARBA00022722"/>
    </source>
</evidence>
<protein>
    <recommendedName>
        <fullName evidence="7">Endoribonuclease YbeY</fullName>
        <ecNumber evidence="7">3.1.-.-</ecNumber>
    </recommendedName>
</protein>
<dbReference type="RefSeq" id="WP_145361145.1">
    <property type="nucleotide sequence ID" value="NZ_CP036265.1"/>
</dbReference>
<evidence type="ECO:0000256" key="5">
    <source>
        <dbReference type="ARBA" id="ARBA00022801"/>
    </source>
</evidence>
<dbReference type="Proteomes" id="UP000318741">
    <property type="component" value="Chromosome"/>
</dbReference>
<dbReference type="GO" id="GO:0005737">
    <property type="term" value="C:cytoplasm"/>
    <property type="evidence" value="ECO:0007669"/>
    <property type="project" value="UniProtKB-SubCell"/>
</dbReference>
<evidence type="ECO:0000313" key="9">
    <source>
        <dbReference type="EMBL" id="QDT18181.1"/>
    </source>
</evidence>
<organism evidence="9 10">
    <name type="scientific">Alienimonas californiensis</name>
    <dbReference type="NCBI Taxonomy" id="2527989"/>
    <lineage>
        <taxon>Bacteria</taxon>
        <taxon>Pseudomonadati</taxon>
        <taxon>Planctomycetota</taxon>
        <taxon>Planctomycetia</taxon>
        <taxon>Planctomycetales</taxon>
        <taxon>Planctomycetaceae</taxon>
        <taxon>Alienimonas</taxon>
    </lineage>
</organism>
<keyword evidence="7" id="KW-0690">Ribosome biogenesis</keyword>
<dbReference type="EC" id="3.1.-.-" evidence="7"/>
<evidence type="ECO:0000256" key="8">
    <source>
        <dbReference type="SAM" id="MobiDB-lite"/>
    </source>
</evidence>
<feature type="binding site" evidence="7">
    <location>
        <position position="141"/>
    </location>
    <ligand>
        <name>Zn(2+)</name>
        <dbReference type="ChEBI" id="CHEBI:29105"/>
        <note>catalytic</note>
    </ligand>
</feature>
<dbReference type="GO" id="GO:0004222">
    <property type="term" value="F:metalloendopeptidase activity"/>
    <property type="evidence" value="ECO:0007669"/>
    <property type="project" value="InterPro"/>
</dbReference>